<proteinExistence type="predicted"/>
<name>A0A1Q5P6D9_9BACI</name>
<organism evidence="1 2">
    <name type="scientific">Domibacillus mangrovi</name>
    <dbReference type="NCBI Taxonomy" id="1714354"/>
    <lineage>
        <taxon>Bacteria</taxon>
        <taxon>Bacillati</taxon>
        <taxon>Bacillota</taxon>
        <taxon>Bacilli</taxon>
        <taxon>Bacillales</taxon>
        <taxon>Bacillaceae</taxon>
        <taxon>Domibacillus</taxon>
    </lineage>
</organism>
<protein>
    <submittedName>
        <fullName evidence="1">Uncharacterized protein</fullName>
    </submittedName>
</protein>
<dbReference type="Proteomes" id="UP000186524">
    <property type="component" value="Unassembled WGS sequence"/>
</dbReference>
<gene>
    <name evidence="1" type="ORF">BLL40_03155</name>
</gene>
<comment type="caution">
    <text evidence="1">The sequence shown here is derived from an EMBL/GenBank/DDBJ whole genome shotgun (WGS) entry which is preliminary data.</text>
</comment>
<accession>A0A1Q5P6D9</accession>
<keyword evidence="2" id="KW-1185">Reference proteome</keyword>
<dbReference type="AlphaFoldDB" id="A0A1Q5P6D9"/>
<dbReference type="STRING" id="1714354.BLL40_03155"/>
<dbReference type="EMBL" id="MRWQ01000002">
    <property type="protein sequence ID" value="OKL37839.1"/>
    <property type="molecule type" value="Genomic_DNA"/>
</dbReference>
<evidence type="ECO:0000313" key="1">
    <source>
        <dbReference type="EMBL" id="OKL37839.1"/>
    </source>
</evidence>
<sequence>MNTTLKGSVMRGRMTTFLIIFESADNLLLKKESGISNSDSFFVIFKKMSACMGEDLLLG</sequence>
<reference evidence="1 2" key="1">
    <citation type="submission" date="2016-12" db="EMBL/GenBank/DDBJ databases">
        <title>Domibacillus sp. SAOS 44 whole genome sequencing.</title>
        <authorList>
            <person name="Verma A."/>
            <person name="Krishnamurthi S."/>
        </authorList>
    </citation>
    <scope>NUCLEOTIDE SEQUENCE [LARGE SCALE GENOMIC DNA]</scope>
    <source>
        <strain evidence="1 2">SAOS 44</strain>
    </source>
</reference>
<evidence type="ECO:0000313" key="2">
    <source>
        <dbReference type="Proteomes" id="UP000186524"/>
    </source>
</evidence>